<evidence type="ECO:0000256" key="6">
    <source>
        <dbReference type="ARBA" id="ARBA00022729"/>
    </source>
</evidence>
<comment type="pathway">
    <text evidence="3 10">Protein modification; protein glycosylation.</text>
</comment>
<evidence type="ECO:0000256" key="9">
    <source>
        <dbReference type="ARBA" id="ARBA00023136"/>
    </source>
</evidence>
<dbReference type="InterPro" id="IPR007676">
    <property type="entry name" value="Ribophorin_I"/>
</dbReference>
<evidence type="ECO:0000256" key="10">
    <source>
        <dbReference type="RuleBase" id="RU361143"/>
    </source>
</evidence>
<evidence type="ECO:0000256" key="4">
    <source>
        <dbReference type="ARBA" id="ARBA00008905"/>
    </source>
</evidence>
<keyword evidence="7 10" id="KW-0256">Endoplasmic reticulum</keyword>
<dbReference type="Pfam" id="PF04597">
    <property type="entry name" value="Ribophorin_I"/>
    <property type="match status" value="1"/>
</dbReference>
<dbReference type="EMBL" id="HBHW01001724">
    <property type="protein sequence ID" value="CAE0033485.1"/>
    <property type="molecule type" value="Transcribed_RNA"/>
</dbReference>
<keyword evidence="8 10" id="KW-1133">Transmembrane helix</keyword>
<dbReference type="PANTHER" id="PTHR21049">
    <property type="entry name" value="RIBOPHORIN I"/>
    <property type="match status" value="1"/>
</dbReference>
<evidence type="ECO:0000256" key="5">
    <source>
        <dbReference type="ARBA" id="ARBA00022692"/>
    </source>
</evidence>
<evidence type="ECO:0000313" key="11">
    <source>
        <dbReference type="EMBL" id="CAE0033485.1"/>
    </source>
</evidence>
<keyword evidence="6" id="KW-0732">Signal</keyword>
<organism evidence="11">
    <name type="scientific">Rhodosorus marinus</name>
    <dbReference type="NCBI Taxonomy" id="101924"/>
    <lineage>
        <taxon>Eukaryota</taxon>
        <taxon>Rhodophyta</taxon>
        <taxon>Stylonematophyceae</taxon>
        <taxon>Stylonematales</taxon>
        <taxon>Stylonemataceae</taxon>
        <taxon>Rhodosorus</taxon>
    </lineage>
</organism>
<proteinExistence type="inferred from homology"/>
<feature type="transmembrane region" description="Helical" evidence="10">
    <location>
        <begin position="103"/>
        <end position="124"/>
    </location>
</feature>
<comment type="subcellular location">
    <subcellularLocation>
        <location evidence="2 10">Endoplasmic reticulum membrane</location>
        <topology evidence="2 10">Single-pass type I membrane protein</topology>
    </subcellularLocation>
</comment>
<keyword evidence="5 10" id="KW-0812">Transmembrane</keyword>
<sequence length="280" mass="31516">MPLPSALKRHNGVYMVKVSAQPTVSDPLQVDKAFFRVMLPEGAYDVKLVETEPSVKALEVEKYYPTLSYLGKKQFSVERSDFVADPASPATIYIFYRFSSIHLLVPIAVLALILFAILVLVLVVRHSDLKIDRNSDKEDDELALYKEIQKLLEVEKSFGKLGDTYNQNVINYGNKDETVKFKQDQNRVIGAMKDLLKDLEYVYSEIVKLDAGEKRNGETVSALHKALIDRYAKLGNVASQLIEGKLTQKEAEADARKINDEIDICSERIIVAQSSLTSQL</sequence>
<accession>A0A7S3E5Y7</accession>
<keyword evidence="9 10" id="KW-0472">Membrane</keyword>
<dbReference type="GO" id="GO:0008250">
    <property type="term" value="C:oligosaccharyltransferase complex"/>
    <property type="evidence" value="ECO:0007669"/>
    <property type="project" value="UniProtKB-UniRule"/>
</dbReference>
<evidence type="ECO:0000256" key="2">
    <source>
        <dbReference type="ARBA" id="ARBA00004115"/>
    </source>
</evidence>
<dbReference type="PANTHER" id="PTHR21049:SF0">
    <property type="entry name" value="DOLICHYL-DIPHOSPHOOLIGOSACCHARIDE--PROTEIN GLYCOSYLTRANSFERASE SUBUNIT 1"/>
    <property type="match status" value="1"/>
</dbReference>
<comment type="subunit">
    <text evidence="10">Component of the oligosaccharyltransferase (OST) complex.</text>
</comment>
<dbReference type="GO" id="GO:0018279">
    <property type="term" value="P:protein N-linked glycosylation via asparagine"/>
    <property type="evidence" value="ECO:0007669"/>
    <property type="project" value="TreeGrafter"/>
</dbReference>
<gene>
    <name evidence="11" type="ORF">RMAR00112_LOCUS1425</name>
</gene>
<dbReference type="UniPathway" id="UPA00378"/>
<name>A0A7S3E5Y7_9RHOD</name>
<reference evidence="11" key="1">
    <citation type="submission" date="2021-01" db="EMBL/GenBank/DDBJ databases">
        <authorList>
            <person name="Corre E."/>
            <person name="Pelletier E."/>
            <person name="Niang G."/>
            <person name="Scheremetjew M."/>
            <person name="Finn R."/>
            <person name="Kale V."/>
            <person name="Holt S."/>
            <person name="Cochrane G."/>
            <person name="Meng A."/>
            <person name="Brown T."/>
            <person name="Cohen L."/>
        </authorList>
    </citation>
    <scope>NUCLEOTIDE SEQUENCE</scope>
    <source>
        <strain evidence="11">CCMP 769</strain>
    </source>
</reference>
<protein>
    <recommendedName>
        <fullName evidence="10">Dolichyl-diphosphooligosaccharide--protein glycosyltransferase subunit 1</fullName>
    </recommendedName>
</protein>
<evidence type="ECO:0000256" key="8">
    <source>
        <dbReference type="ARBA" id="ARBA00022989"/>
    </source>
</evidence>
<evidence type="ECO:0000256" key="1">
    <source>
        <dbReference type="ARBA" id="ARBA00002791"/>
    </source>
</evidence>
<comment type="similarity">
    <text evidence="4 10">Belongs to the OST1 family.</text>
</comment>
<comment type="function">
    <text evidence="1 10">Subunit of the oligosaccharyl transferase (OST) complex that catalyzes the initial transfer of a defined glycan (Glc(3)Man(9)GlcNAc(2) in eukaryotes) from the lipid carrier dolichol-pyrophosphate to an asparagine residue within an Asn-X-Ser/Thr consensus motif in nascent polypeptide chains, the first step in protein N-glycosylation. N-glycosylation occurs cotranslationally and the complex associates with the Sec61 complex at the channel-forming translocon complex that mediates protein translocation across the endoplasmic reticulum (ER). All subunits are required for a maximal enzyme activity.</text>
</comment>
<evidence type="ECO:0000256" key="7">
    <source>
        <dbReference type="ARBA" id="ARBA00022824"/>
    </source>
</evidence>
<dbReference type="AlphaFoldDB" id="A0A7S3E5Y7"/>
<evidence type="ECO:0000256" key="3">
    <source>
        <dbReference type="ARBA" id="ARBA00004922"/>
    </source>
</evidence>